<dbReference type="InterPro" id="IPR045229">
    <property type="entry name" value="TPP_enz"/>
</dbReference>
<dbReference type="EMBL" id="UINC01175352">
    <property type="protein sequence ID" value="SVD81940.1"/>
    <property type="molecule type" value="Genomic_DNA"/>
</dbReference>
<dbReference type="GO" id="GO:0009097">
    <property type="term" value="P:isoleucine biosynthetic process"/>
    <property type="evidence" value="ECO:0007669"/>
    <property type="project" value="TreeGrafter"/>
</dbReference>
<accession>A0A382YFR0</accession>
<dbReference type="GO" id="GO:0005948">
    <property type="term" value="C:acetolactate synthase complex"/>
    <property type="evidence" value="ECO:0007669"/>
    <property type="project" value="TreeGrafter"/>
</dbReference>
<organism evidence="3">
    <name type="scientific">marine metagenome</name>
    <dbReference type="NCBI Taxonomy" id="408172"/>
    <lineage>
        <taxon>unclassified sequences</taxon>
        <taxon>metagenomes</taxon>
        <taxon>ecological metagenomes</taxon>
    </lineage>
</organism>
<feature type="domain" description="Thiamine pyrophosphate enzyme N-terminal TPP-binding" evidence="2">
    <location>
        <begin position="4"/>
        <end position="122"/>
    </location>
</feature>
<name>A0A382YFR0_9ZZZZ</name>
<dbReference type="GO" id="GO:0030976">
    <property type="term" value="F:thiamine pyrophosphate binding"/>
    <property type="evidence" value="ECO:0007669"/>
    <property type="project" value="InterPro"/>
</dbReference>
<protein>
    <recommendedName>
        <fullName evidence="2">Thiamine pyrophosphate enzyme N-terminal TPP-binding domain-containing protein</fullName>
    </recommendedName>
</protein>
<dbReference type="GO" id="GO:0050660">
    <property type="term" value="F:flavin adenine dinucleotide binding"/>
    <property type="evidence" value="ECO:0007669"/>
    <property type="project" value="TreeGrafter"/>
</dbReference>
<comment type="similarity">
    <text evidence="1">Belongs to the TPP enzyme family.</text>
</comment>
<dbReference type="InterPro" id="IPR029061">
    <property type="entry name" value="THDP-binding"/>
</dbReference>
<dbReference type="CDD" id="cd07035">
    <property type="entry name" value="TPP_PYR_POX_like"/>
    <property type="match status" value="1"/>
</dbReference>
<dbReference type="PANTHER" id="PTHR18968:SF167">
    <property type="entry name" value="ACETOLACTATE SYNTHASE LARGE SUBUNIT ILVB2-RELATED"/>
    <property type="match status" value="1"/>
</dbReference>
<evidence type="ECO:0000313" key="3">
    <source>
        <dbReference type="EMBL" id="SVD81940.1"/>
    </source>
</evidence>
<dbReference type="SUPFAM" id="SSF52518">
    <property type="entry name" value="Thiamin diphosphate-binding fold (THDP-binding)"/>
    <property type="match status" value="1"/>
</dbReference>
<dbReference type="GO" id="GO:0009099">
    <property type="term" value="P:L-valine biosynthetic process"/>
    <property type="evidence" value="ECO:0007669"/>
    <property type="project" value="TreeGrafter"/>
</dbReference>
<dbReference type="GO" id="GO:0003984">
    <property type="term" value="F:acetolactate synthase activity"/>
    <property type="evidence" value="ECO:0007669"/>
    <property type="project" value="TreeGrafter"/>
</dbReference>
<evidence type="ECO:0000259" key="2">
    <source>
        <dbReference type="Pfam" id="PF02776"/>
    </source>
</evidence>
<dbReference type="InterPro" id="IPR029035">
    <property type="entry name" value="DHS-like_NAD/FAD-binding_dom"/>
</dbReference>
<dbReference type="Gene3D" id="3.40.50.970">
    <property type="match status" value="1"/>
</dbReference>
<sequence>MALMTVADAIVSSLVANKCQNVFGIPGVQIYELMDAFYKRSDQVKFISTRHEQGAAYMANGYAHITDDFGVAVVVPGPGLMNASAGIGTAYASTNSVLVISGQIAKELIGYSTGALHEVDNHETLVQQVTKWSHVLDNPDSLQIDIKNTFEHLKAGITLPVEIEIPEDVLGQKVDFDIPTKTEKSFPKIDSNKLDTIIEKFSKSKRPLLWVGAGNNKGKQLIHTLAEL</sequence>
<feature type="non-terminal residue" evidence="3">
    <location>
        <position position="228"/>
    </location>
</feature>
<dbReference type="AlphaFoldDB" id="A0A382YFR0"/>
<proteinExistence type="inferred from homology"/>
<dbReference type="Pfam" id="PF02776">
    <property type="entry name" value="TPP_enzyme_N"/>
    <property type="match status" value="1"/>
</dbReference>
<gene>
    <name evidence="3" type="ORF">METZ01_LOCUS434794</name>
</gene>
<reference evidence="3" key="1">
    <citation type="submission" date="2018-05" db="EMBL/GenBank/DDBJ databases">
        <authorList>
            <person name="Lanie J.A."/>
            <person name="Ng W.-L."/>
            <person name="Kazmierczak K.M."/>
            <person name="Andrzejewski T.M."/>
            <person name="Davidsen T.M."/>
            <person name="Wayne K.J."/>
            <person name="Tettelin H."/>
            <person name="Glass J.I."/>
            <person name="Rusch D."/>
            <person name="Podicherti R."/>
            <person name="Tsui H.-C.T."/>
            <person name="Winkler M.E."/>
        </authorList>
    </citation>
    <scope>NUCLEOTIDE SEQUENCE</scope>
</reference>
<dbReference type="SUPFAM" id="SSF52467">
    <property type="entry name" value="DHS-like NAD/FAD-binding domain"/>
    <property type="match status" value="1"/>
</dbReference>
<dbReference type="InterPro" id="IPR012001">
    <property type="entry name" value="Thiamin_PyroP_enz_TPP-bd_dom"/>
</dbReference>
<dbReference type="PANTHER" id="PTHR18968">
    <property type="entry name" value="THIAMINE PYROPHOSPHATE ENZYMES"/>
    <property type="match status" value="1"/>
</dbReference>
<evidence type="ECO:0000256" key="1">
    <source>
        <dbReference type="ARBA" id="ARBA00007812"/>
    </source>
</evidence>